<dbReference type="PANTHER" id="PTHR39321">
    <property type="entry name" value="NICOTINATE-NUCLEOTIDE ADENYLYLTRANSFERASE-RELATED"/>
    <property type="match status" value="1"/>
</dbReference>
<evidence type="ECO:0000256" key="5">
    <source>
        <dbReference type="ARBA" id="ARBA00022679"/>
    </source>
</evidence>
<keyword evidence="9" id="KW-0520">NAD</keyword>
<dbReference type="AlphaFoldDB" id="A0A1J0AGB5"/>
<dbReference type="GO" id="GO:0005524">
    <property type="term" value="F:ATP binding"/>
    <property type="evidence" value="ECO:0007669"/>
    <property type="project" value="UniProtKB-KW"/>
</dbReference>
<dbReference type="CDD" id="cd02165">
    <property type="entry name" value="NMNAT"/>
    <property type="match status" value="1"/>
</dbReference>
<dbReference type="RefSeq" id="WP_071455318.1">
    <property type="nucleotide sequence ID" value="NZ_CP017675.1"/>
</dbReference>
<dbReference type="PANTHER" id="PTHR39321:SF3">
    <property type="entry name" value="PHOSPHOPANTETHEINE ADENYLYLTRANSFERASE"/>
    <property type="match status" value="1"/>
</dbReference>
<comment type="function">
    <text evidence="1">Catalyzes the reversible adenylation of nicotinate mononucleotide (NaMN) to nicotinic acid adenine dinucleotide (NaAD).</text>
</comment>
<evidence type="ECO:0000313" key="13">
    <source>
        <dbReference type="Proteomes" id="UP000180235"/>
    </source>
</evidence>
<protein>
    <recommendedName>
        <fullName evidence="3">nicotinate-nucleotide adenylyltransferase</fullName>
        <ecNumber evidence="3">2.7.7.18</ecNumber>
    </recommendedName>
</protein>
<dbReference type="EC" id="2.7.7.18" evidence="3"/>
<comment type="catalytic activity">
    <reaction evidence="10">
        <text>nicotinate beta-D-ribonucleotide + ATP + H(+) = deamido-NAD(+) + diphosphate</text>
        <dbReference type="Rhea" id="RHEA:22860"/>
        <dbReference type="ChEBI" id="CHEBI:15378"/>
        <dbReference type="ChEBI" id="CHEBI:30616"/>
        <dbReference type="ChEBI" id="CHEBI:33019"/>
        <dbReference type="ChEBI" id="CHEBI:57502"/>
        <dbReference type="ChEBI" id="CHEBI:58437"/>
        <dbReference type="EC" id="2.7.7.18"/>
    </reaction>
</comment>
<name>A0A1J0AGB5_9CYAN</name>
<dbReference type="SUPFAM" id="SSF52374">
    <property type="entry name" value="Nucleotidylyl transferase"/>
    <property type="match status" value="1"/>
</dbReference>
<dbReference type="EMBL" id="CP017675">
    <property type="protein sequence ID" value="APB34952.1"/>
    <property type="molecule type" value="Genomic_DNA"/>
</dbReference>
<dbReference type="Pfam" id="PF01467">
    <property type="entry name" value="CTP_transf_like"/>
    <property type="match status" value="1"/>
</dbReference>
<evidence type="ECO:0000256" key="9">
    <source>
        <dbReference type="ARBA" id="ARBA00023027"/>
    </source>
</evidence>
<keyword evidence="4" id="KW-0662">Pyridine nucleotide biosynthesis</keyword>
<accession>A0A1J0AGB5</accession>
<dbReference type="Proteomes" id="UP000180235">
    <property type="component" value="Chromosome"/>
</dbReference>
<dbReference type="STRING" id="1188229.GlitD10_2611"/>
<dbReference type="InterPro" id="IPR014729">
    <property type="entry name" value="Rossmann-like_a/b/a_fold"/>
</dbReference>
<dbReference type="InterPro" id="IPR004821">
    <property type="entry name" value="Cyt_trans-like"/>
</dbReference>
<reference evidence="12 13" key="1">
    <citation type="submission" date="2016-10" db="EMBL/GenBank/DDBJ databases">
        <title>Description of Gloeomargarita lithophora gen. nov., sp. nov., a thylakoid-bearing basal-branching cyanobacterium with intracellular carbonates, and proposal for Gloeomargaritales ord. nov.</title>
        <authorList>
            <person name="Moreira D."/>
            <person name="Tavera R."/>
            <person name="Benzerara K."/>
            <person name="Skouri-Panet F."/>
            <person name="Couradeau E."/>
            <person name="Gerard E."/>
            <person name="Loussert C."/>
            <person name="Novelo E."/>
            <person name="Zivanovic Y."/>
            <person name="Lopez-Garcia P."/>
        </authorList>
    </citation>
    <scope>NUCLEOTIDE SEQUENCE [LARGE SCALE GENOMIC DNA]</scope>
    <source>
        <strain evidence="12 13">D10</strain>
    </source>
</reference>
<evidence type="ECO:0000256" key="8">
    <source>
        <dbReference type="ARBA" id="ARBA00022840"/>
    </source>
</evidence>
<proteinExistence type="predicted"/>
<organism evidence="12 13">
    <name type="scientific">Gloeomargarita lithophora Alchichica-D10</name>
    <dbReference type="NCBI Taxonomy" id="1188229"/>
    <lineage>
        <taxon>Bacteria</taxon>
        <taxon>Bacillati</taxon>
        <taxon>Cyanobacteriota</taxon>
        <taxon>Cyanophyceae</taxon>
        <taxon>Gloeomargaritales</taxon>
        <taxon>Gloeomargaritaceae</taxon>
        <taxon>Gloeomargarita</taxon>
    </lineage>
</organism>
<dbReference type="GO" id="GO:0004515">
    <property type="term" value="F:nicotinate-nucleotide adenylyltransferase activity"/>
    <property type="evidence" value="ECO:0007669"/>
    <property type="project" value="UniProtKB-EC"/>
</dbReference>
<evidence type="ECO:0000256" key="6">
    <source>
        <dbReference type="ARBA" id="ARBA00022695"/>
    </source>
</evidence>
<comment type="pathway">
    <text evidence="2">Cofactor biosynthesis; NAD(+) biosynthesis; deamido-NAD(+) from nicotinate D-ribonucleotide: step 1/1.</text>
</comment>
<dbReference type="Gene3D" id="3.40.50.620">
    <property type="entry name" value="HUPs"/>
    <property type="match status" value="1"/>
</dbReference>
<feature type="domain" description="Cytidyltransferase-like" evidence="11">
    <location>
        <begin position="9"/>
        <end position="143"/>
    </location>
</feature>
<keyword evidence="6 12" id="KW-0548">Nucleotidyltransferase</keyword>
<dbReference type="InterPro" id="IPR005248">
    <property type="entry name" value="NadD/NMNAT"/>
</dbReference>
<dbReference type="UniPathway" id="UPA00253">
    <property type="reaction ID" value="UER00332"/>
</dbReference>
<evidence type="ECO:0000259" key="11">
    <source>
        <dbReference type="Pfam" id="PF01467"/>
    </source>
</evidence>
<sequence>MVVPQRLALFGTSADPPTLAHRQIIQWLAQAFDLTLVWAADNPLKTGQTPLGHRMAMLDCLLQELGESQVQLWPELSHRFTRVSVARAQVQWPQASLTLALGADLLPQLPRWHQAEALFPQVGVVIIPRPGYSLAPAALDWLHQHSPRVSIAPISVPDWSSRAFREGQRPDELSPAVLAYIRCHQLYQDVVLPSTV</sequence>
<dbReference type="GO" id="GO:0009435">
    <property type="term" value="P:NAD+ biosynthetic process"/>
    <property type="evidence" value="ECO:0007669"/>
    <property type="project" value="UniProtKB-UniPathway"/>
</dbReference>
<gene>
    <name evidence="12" type="primary">nadD</name>
    <name evidence="12" type="ORF">GlitD10_2611</name>
</gene>
<keyword evidence="13" id="KW-1185">Reference proteome</keyword>
<evidence type="ECO:0000256" key="1">
    <source>
        <dbReference type="ARBA" id="ARBA00002324"/>
    </source>
</evidence>
<dbReference type="KEGG" id="glt:GlitD10_2611"/>
<keyword evidence="5 12" id="KW-0808">Transferase</keyword>
<keyword evidence="7" id="KW-0547">Nucleotide-binding</keyword>
<dbReference type="NCBIfam" id="NF000842">
    <property type="entry name" value="PRK00071.2-1"/>
    <property type="match status" value="1"/>
</dbReference>
<evidence type="ECO:0000256" key="2">
    <source>
        <dbReference type="ARBA" id="ARBA00005019"/>
    </source>
</evidence>
<evidence type="ECO:0000256" key="3">
    <source>
        <dbReference type="ARBA" id="ARBA00012389"/>
    </source>
</evidence>
<evidence type="ECO:0000256" key="4">
    <source>
        <dbReference type="ARBA" id="ARBA00022642"/>
    </source>
</evidence>
<evidence type="ECO:0000256" key="10">
    <source>
        <dbReference type="ARBA" id="ARBA00048721"/>
    </source>
</evidence>
<evidence type="ECO:0000256" key="7">
    <source>
        <dbReference type="ARBA" id="ARBA00022741"/>
    </source>
</evidence>
<keyword evidence="8" id="KW-0067">ATP-binding</keyword>
<evidence type="ECO:0000313" key="12">
    <source>
        <dbReference type="EMBL" id="APB34952.1"/>
    </source>
</evidence>
<dbReference type="OrthoDB" id="5295945at2"/>